<reference evidence="2 3" key="2">
    <citation type="journal article" date="2016" name="ISME J.">
        <title>Physiological and genomic characterization of two novel marine thaumarchaeal strains indicates niche differentiation.</title>
        <authorList>
            <person name="Bayer B."/>
            <person name="Vojvoda J."/>
            <person name="Offre P."/>
            <person name="Alves R.J."/>
            <person name="Elisabeth N.H."/>
            <person name="Garcia J.A."/>
            <person name="Volland J.M."/>
            <person name="Srivastava A."/>
            <person name="Schleper C."/>
            <person name="Herndl G.J."/>
        </authorList>
    </citation>
    <scope>NUCLEOTIDE SEQUENCE [LARGE SCALE GENOMIC DNA]</scope>
    <source>
        <strain evidence="2 3">D3C</strain>
    </source>
</reference>
<name>A0A0C5C9B9_9ARCH</name>
<dbReference type="PATRIC" id="fig|1582439.9.peg.602"/>
<evidence type="ECO:0000313" key="2">
    <source>
        <dbReference type="EMBL" id="AJM91807.1"/>
    </source>
</evidence>
<dbReference type="STRING" id="1582439.NPIRD3C_0593"/>
<gene>
    <name evidence="2" type="ORF">NPIRD3C_0593</name>
</gene>
<protein>
    <submittedName>
        <fullName evidence="2">Uncharacterized protein</fullName>
    </submittedName>
</protein>
<dbReference type="GeneID" id="41599749"/>
<feature type="coiled-coil region" evidence="1">
    <location>
        <begin position="228"/>
        <end position="255"/>
    </location>
</feature>
<organism evidence="2 3">
    <name type="scientific">Nitrosopumilus piranensis</name>
    <dbReference type="NCBI Taxonomy" id="1582439"/>
    <lineage>
        <taxon>Archaea</taxon>
        <taxon>Nitrososphaerota</taxon>
        <taxon>Nitrososphaeria</taxon>
        <taxon>Nitrosopumilales</taxon>
        <taxon>Nitrosopumilaceae</taxon>
        <taxon>Nitrosopumilus</taxon>
    </lineage>
</organism>
<accession>A0A0C5C9B9</accession>
<keyword evidence="1" id="KW-0175">Coiled coil</keyword>
<reference evidence="3" key="1">
    <citation type="submission" date="2015-02" db="EMBL/GenBank/DDBJ databases">
        <title>Characterization of two novel Thaumarchaeota isolated from the Northern Adriatic Sea.</title>
        <authorList>
            <person name="Bayer B."/>
            <person name="Vojvoda J."/>
            <person name="Offre P."/>
            <person name="Srivastava A."/>
            <person name="Elisabeth N."/>
            <person name="Garcia J.A.L."/>
            <person name="Schleper C."/>
            <person name="Herndl G.J."/>
        </authorList>
    </citation>
    <scope>NUCLEOTIDE SEQUENCE [LARGE SCALE GENOMIC DNA]</scope>
    <source>
        <strain evidence="3">D3C</strain>
    </source>
</reference>
<proteinExistence type="predicted"/>
<evidence type="ECO:0000313" key="3">
    <source>
        <dbReference type="Proteomes" id="UP000032027"/>
    </source>
</evidence>
<keyword evidence="3" id="KW-1185">Reference proteome</keyword>
<dbReference type="RefSeq" id="WP_148702761.1">
    <property type="nucleotide sequence ID" value="NZ_CP010868.1"/>
</dbReference>
<dbReference type="EMBL" id="CP010868">
    <property type="protein sequence ID" value="AJM91807.1"/>
    <property type="molecule type" value="Genomic_DNA"/>
</dbReference>
<sequence>MIGKTTVLAMIFLTVSMTIATNTAMVYAGVICPDDHTANGDGTCTFGYVNGVHEGVASDSGTGSTCTTTRTDYNANSNLFNRATTNTNYPDCSVHSYKFDISTIPNSATITDVSFKTTIGAPSTGDNCNIKAIQFDPITASPSDLWDDILNGTAYLTSDNICNGAGTKTRDLGTSADSDLQDALTQDWFAIGMATDDVPNRTSADIWVQSSSPQLQVTYIPPNLFEEIENLTQENQQLQNQIASVNATVQDNTSQIDYIYTEWTKIKNAIVDWLTDRP</sequence>
<reference evidence="2 3" key="3">
    <citation type="journal article" date="2019" name="Int. J. Syst. Evol. Microbiol.">
        <title>Nitrosopumilus adriaticus sp. nov. and Nitrosopumilus piranensis sp. nov., two ammonia-oxidizing archaea from the Adriatic Sea and members of the class Nitrososphaeria.</title>
        <authorList>
            <person name="Bayer B."/>
            <person name="Vojvoda J."/>
            <person name="Reinthaler T."/>
            <person name="Reyes C."/>
            <person name="Pinto M."/>
            <person name="Herndl G.J."/>
        </authorList>
    </citation>
    <scope>NUCLEOTIDE SEQUENCE [LARGE SCALE GENOMIC DNA]</scope>
    <source>
        <strain evidence="2 3">D3C</strain>
    </source>
</reference>
<dbReference type="Proteomes" id="UP000032027">
    <property type="component" value="Chromosome"/>
</dbReference>
<dbReference type="KEGG" id="nid:NPIRD3C_0593"/>
<evidence type="ECO:0000256" key="1">
    <source>
        <dbReference type="SAM" id="Coils"/>
    </source>
</evidence>
<dbReference type="OrthoDB" id="12280at2157"/>
<dbReference type="HOGENOM" id="CLU_999660_0_0_2"/>
<dbReference type="AlphaFoldDB" id="A0A0C5C9B9"/>